<evidence type="ECO:0000259" key="2">
    <source>
        <dbReference type="Pfam" id="PF20182"/>
    </source>
</evidence>
<feature type="transmembrane region" description="Helical" evidence="1">
    <location>
        <begin position="134"/>
        <end position="160"/>
    </location>
</feature>
<evidence type="ECO:0000313" key="4">
    <source>
        <dbReference type="Proteomes" id="UP000585638"/>
    </source>
</evidence>
<protein>
    <recommendedName>
        <fullName evidence="2">DUF6545 domain-containing protein</fullName>
    </recommendedName>
</protein>
<dbReference type="InterPro" id="IPR050039">
    <property type="entry name" value="MAB_1171c-like"/>
</dbReference>
<name>A0A7W9KN47_9PSEU</name>
<comment type="caution">
    <text evidence="3">The sequence shown here is derived from an EMBL/GenBank/DDBJ whole genome shotgun (WGS) entry which is preliminary data.</text>
</comment>
<dbReference type="AlphaFoldDB" id="A0A7W9KN47"/>
<evidence type="ECO:0000256" key="1">
    <source>
        <dbReference type="SAM" id="Phobius"/>
    </source>
</evidence>
<accession>A0A7W9KN47</accession>
<organism evidence="3 4">
    <name type="scientific">Kutzneria kofuensis</name>
    <dbReference type="NCBI Taxonomy" id="103725"/>
    <lineage>
        <taxon>Bacteria</taxon>
        <taxon>Bacillati</taxon>
        <taxon>Actinomycetota</taxon>
        <taxon>Actinomycetes</taxon>
        <taxon>Pseudonocardiales</taxon>
        <taxon>Pseudonocardiaceae</taxon>
        <taxon>Kutzneria</taxon>
    </lineage>
</organism>
<proteinExistence type="predicted"/>
<keyword evidence="1" id="KW-0472">Membrane</keyword>
<feature type="transmembrane region" description="Helical" evidence="1">
    <location>
        <begin position="6"/>
        <end position="24"/>
    </location>
</feature>
<feature type="domain" description="DUF6545" evidence="2">
    <location>
        <begin position="239"/>
        <end position="371"/>
    </location>
</feature>
<feature type="transmembrane region" description="Helical" evidence="1">
    <location>
        <begin position="36"/>
        <end position="55"/>
    </location>
</feature>
<keyword evidence="4" id="KW-1185">Reference proteome</keyword>
<keyword evidence="1" id="KW-0812">Transmembrane</keyword>
<dbReference type="Proteomes" id="UP000585638">
    <property type="component" value="Unassembled WGS sequence"/>
</dbReference>
<feature type="transmembrane region" description="Helical" evidence="1">
    <location>
        <begin position="172"/>
        <end position="190"/>
    </location>
</feature>
<sequence length="395" mass="42363">MIEVLAYLGCLVAVVVVCYKVRLAGADRQTPGHRHIAGFAVCIAGALGLDAWMTLEITGPMPAIAGLVSDELKVAALGFLILFANSVRPAAIRGRRYVLVTAWTMATCLVLFFVSGADQSADVVTFTPDRVGFFVAYDVVLICYEVWGLLTFTTLIGRYARMVEPSLLRTGLRLITVGALIGVLWAAWQFDDIRIALSQHQNTTSEDEVSAVLAACCVLVSAAGATLTVWGPYLSGPVRWLGAQWRYAQLRPLWAAMHAAMPAIALSSVARQQGGVEFALYRHVIEIRDAQLALRGHIHPSVQEWASDAVRRAGTHPSRREATIEAATIAAAVLAHDAGVSYPAGVADPHRVDPSLAAETRWLAQVSRAFAHSKAVALVRARMAAELSGVPSTSS</sequence>
<dbReference type="InterPro" id="IPR046675">
    <property type="entry name" value="DUF6545"/>
</dbReference>
<dbReference type="NCBIfam" id="NF042915">
    <property type="entry name" value="MAB_1171c_fam"/>
    <property type="match status" value="1"/>
</dbReference>
<dbReference type="Pfam" id="PF20182">
    <property type="entry name" value="DUF6545"/>
    <property type="match status" value="1"/>
</dbReference>
<evidence type="ECO:0000313" key="3">
    <source>
        <dbReference type="EMBL" id="MBB5895618.1"/>
    </source>
</evidence>
<keyword evidence="1" id="KW-1133">Transmembrane helix</keyword>
<reference evidence="3 4" key="1">
    <citation type="submission" date="2020-08" db="EMBL/GenBank/DDBJ databases">
        <title>Sequencing the genomes of 1000 actinobacteria strains.</title>
        <authorList>
            <person name="Klenk H.-P."/>
        </authorList>
    </citation>
    <scope>NUCLEOTIDE SEQUENCE [LARGE SCALE GENOMIC DNA]</scope>
    <source>
        <strain evidence="3 4">DSM 43851</strain>
    </source>
</reference>
<feature type="transmembrane region" description="Helical" evidence="1">
    <location>
        <begin position="96"/>
        <end position="114"/>
    </location>
</feature>
<gene>
    <name evidence="3" type="ORF">BJ998_006814</name>
</gene>
<feature type="transmembrane region" description="Helical" evidence="1">
    <location>
        <begin position="61"/>
        <end position="84"/>
    </location>
</feature>
<dbReference type="RefSeq" id="WP_184867386.1">
    <property type="nucleotide sequence ID" value="NZ_BAAAWY010000098.1"/>
</dbReference>
<dbReference type="EMBL" id="JACHIR010000001">
    <property type="protein sequence ID" value="MBB5895618.1"/>
    <property type="molecule type" value="Genomic_DNA"/>
</dbReference>